<organism evidence="1 2">
    <name type="scientific">Persea americana</name>
    <name type="common">Avocado</name>
    <dbReference type="NCBI Taxonomy" id="3435"/>
    <lineage>
        <taxon>Eukaryota</taxon>
        <taxon>Viridiplantae</taxon>
        <taxon>Streptophyta</taxon>
        <taxon>Embryophyta</taxon>
        <taxon>Tracheophyta</taxon>
        <taxon>Spermatophyta</taxon>
        <taxon>Magnoliopsida</taxon>
        <taxon>Magnoliidae</taxon>
        <taxon>Laurales</taxon>
        <taxon>Lauraceae</taxon>
        <taxon>Persea</taxon>
    </lineage>
</organism>
<comment type="caution">
    <text evidence="1">The sequence shown here is derived from an EMBL/GenBank/DDBJ whole genome shotgun (WGS) entry which is preliminary data.</text>
</comment>
<dbReference type="Proteomes" id="UP001234297">
    <property type="component" value="Chromosome 11"/>
</dbReference>
<name>A0ACC2KVY8_PERAE</name>
<keyword evidence="2" id="KW-1185">Reference proteome</keyword>
<gene>
    <name evidence="1" type="ORF">MRB53_033660</name>
</gene>
<proteinExistence type="predicted"/>
<evidence type="ECO:0000313" key="2">
    <source>
        <dbReference type="Proteomes" id="UP001234297"/>
    </source>
</evidence>
<accession>A0ACC2KVY8</accession>
<sequence length="201" mass="22606">MRKLILVSREEGFPKVVKRHHFVYHNILTLKSTDIPQALAAINLSDNPNAEWFSDTRATAHITDVVDLMTKRVLASGSQHDGPYALDNQGVVAANFSYRFKRATADIWHQRLGHPQTRIVHHLHNNGSISMNKSKSFQLCSSCEMSKSVRPPFYALNNESDEPLSKVHCDLWGPAPIKYVQAKEIDSAEGNTKVKNPDFVS</sequence>
<reference evidence="1 2" key="1">
    <citation type="journal article" date="2022" name="Hortic Res">
        <title>A haplotype resolved chromosomal level avocado genome allows analysis of novel avocado genes.</title>
        <authorList>
            <person name="Nath O."/>
            <person name="Fletcher S.J."/>
            <person name="Hayward A."/>
            <person name="Shaw L.M."/>
            <person name="Masouleh A.K."/>
            <person name="Furtado A."/>
            <person name="Henry R.J."/>
            <person name="Mitter N."/>
        </authorList>
    </citation>
    <scope>NUCLEOTIDE SEQUENCE [LARGE SCALE GENOMIC DNA]</scope>
    <source>
        <strain evidence="2">cv. Hass</strain>
    </source>
</reference>
<protein>
    <submittedName>
        <fullName evidence="1">Uncharacterized protein</fullName>
    </submittedName>
</protein>
<dbReference type="EMBL" id="CM056819">
    <property type="protein sequence ID" value="KAJ8625130.1"/>
    <property type="molecule type" value="Genomic_DNA"/>
</dbReference>
<evidence type="ECO:0000313" key="1">
    <source>
        <dbReference type="EMBL" id="KAJ8625130.1"/>
    </source>
</evidence>